<gene>
    <name evidence="1" type="ORF">JK358_36155</name>
</gene>
<dbReference type="Proteomes" id="UP000602198">
    <property type="component" value="Unassembled WGS sequence"/>
</dbReference>
<comment type="caution">
    <text evidence="1">The sequence shown here is derived from an EMBL/GenBank/DDBJ whole genome shotgun (WGS) entry which is preliminary data.</text>
</comment>
<protein>
    <submittedName>
        <fullName evidence="1">Uncharacterized protein</fullName>
    </submittedName>
</protein>
<proteinExistence type="predicted"/>
<evidence type="ECO:0000313" key="1">
    <source>
        <dbReference type="EMBL" id="MBL1079847.1"/>
    </source>
</evidence>
<sequence length="70" mass="7664">MTYFSPAVSFETADLWLAQYRDCGCEPLCLTMEKARFVLAVHAGHGPACREYLGASAFVAETERLTECAG</sequence>
<dbReference type="EMBL" id="JAERRJ010000020">
    <property type="protein sequence ID" value="MBL1079847.1"/>
    <property type="molecule type" value="Genomic_DNA"/>
</dbReference>
<name>A0ABS1MGV8_9NOCA</name>
<reference evidence="1 2" key="1">
    <citation type="submission" date="2021-01" db="EMBL/GenBank/DDBJ databases">
        <title>WGS of actinomycetes isolated from Thailand.</title>
        <authorList>
            <person name="Thawai C."/>
        </authorList>
    </citation>
    <scope>NUCLEOTIDE SEQUENCE [LARGE SCALE GENOMIC DNA]</scope>
    <source>
        <strain evidence="1 2">LPG 2</strain>
    </source>
</reference>
<organism evidence="1 2">
    <name type="scientific">Nocardia acididurans</name>
    <dbReference type="NCBI Taxonomy" id="2802282"/>
    <lineage>
        <taxon>Bacteria</taxon>
        <taxon>Bacillati</taxon>
        <taxon>Actinomycetota</taxon>
        <taxon>Actinomycetes</taxon>
        <taxon>Mycobacteriales</taxon>
        <taxon>Nocardiaceae</taxon>
        <taxon>Nocardia</taxon>
    </lineage>
</organism>
<accession>A0ABS1MGV8</accession>
<dbReference type="RefSeq" id="WP_201957676.1">
    <property type="nucleotide sequence ID" value="NZ_JAERRJ010000020.1"/>
</dbReference>
<evidence type="ECO:0000313" key="2">
    <source>
        <dbReference type="Proteomes" id="UP000602198"/>
    </source>
</evidence>
<keyword evidence="2" id="KW-1185">Reference proteome</keyword>